<keyword evidence="14" id="KW-1185">Reference proteome</keyword>
<comment type="subcellular location">
    <subcellularLocation>
        <location evidence="2">Nucleus</location>
    </subcellularLocation>
</comment>
<proteinExistence type="inferred from homology"/>
<evidence type="ECO:0000313" key="14">
    <source>
        <dbReference type="Proteomes" id="UP001485043"/>
    </source>
</evidence>
<feature type="binding site" evidence="10">
    <location>
        <position position="136"/>
    </location>
    <ligand>
        <name>substrate</name>
    </ligand>
</feature>
<evidence type="ECO:0000256" key="10">
    <source>
        <dbReference type="PIRSR" id="PIRSR641708-2"/>
    </source>
</evidence>
<dbReference type="GO" id="GO:0031119">
    <property type="term" value="P:tRNA pseudouridine synthesis"/>
    <property type="evidence" value="ECO:0007669"/>
    <property type="project" value="InterPro"/>
</dbReference>
<keyword evidence="4" id="KW-0507">mRNA processing</keyword>
<dbReference type="Gene3D" id="3.30.70.580">
    <property type="entry name" value="Pseudouridine synthase I, catalytic domain, N-terminal subdomain"/>
    <property type="match status" value="1"/>
</dbReference>
<dbReference type="InterPro" id="IPR041708">
    <property type="entry name" value="PUS1/PUS2-like"/>
</dbReference>
<evidence type="ECO:0000256" key="7">
    <source>
        <dbReference type="ARBA" id="ARBA00023242"/>
    </source>
</evidence>
<feature type="active site" description="Nucleophile" evidence="9">
    <location>
        <position position="80"/>
    </location>
</feature>
<dbReference type="InterPro" id="IPR001406">
    <property type="entry name" value="PsdUridine_synth_TruA"/>
</dbReference>
<dbReference type="FunFam" id="3.30.70.580:FF:000002">
    <property type="entry name" value="tRNA pseudouridine synthase"/>
    <property type="match status" value="1"/>
</dbReference>
<organism evidence="13 14">
    <name type="scientific">Apatococcus fuscideae</name>
    <dbReference type="NCBI Taxonomy" id="2026836"/>
    <lineage>
        <taxon>Eukaryota</taxon>
        <taxon>Viridiplantae</taxon>
        <taxon>Chlorophyta</taxon>
        <taxon>core chlorophytes</taxon>
        <taxon>Trebouxiophyceae</taxon>
        <taxon>Chlorellales</taxon>
        <taxon>Chlorellaceae</taxon>
        <taxon>Apatococcus</taxon>
    </lineage>
</organism>
<keyword evidence="6" id="KW-0413">Isomerase</keyword>
<dbReference type="GO" id="GO:0005634">
    <property type="term" value="C:nucleus"/>
    <property type="evidence" value="ECO:0007669"/>
    <property type="project" value="UniProtKB-SubCell"/>
</dbReference>
<dbReference type="CDD" id="cd02568">
    <property type="entry name" value="PseudoU_synth_PUS1_PUS2"/>
    <property type="match status" value="1"/>
</dbReference>
<dbReference type="InterPro" id="IPR020097">
    <property type="entry name" value="PsdUridine_synth_TruA_a/b_dom"/>
</dbReference>
<dbReference type="AlphaFoldDB" id="A0AAW1T8J7"/>
<dbReference type="PANTHER" id="PTHR11142:SF4">
    <property type="entry name" value="PSEUDOURIDYLATE SYNTHASE 1 HOMOLOG"/>
    <property type="match status" value="1"/>
</dbReference>
<comment type="catalytic activity">
    <reaction evidence="8">
        <text>a uridine in tRNA = a pseudouridine in tRNA</text>
        <dbReference type="Rhea" id="RHEA:54572"/>
        <dbReference type="Rhea" id="RHEA-COMP:13339"/>
        <dbReference type="Rhea" id="RHEA-COMP:13934"/>
        <dbReference type="ChEBI" id="CHEBI:65314"/>
        <dbReference type="ChEBI" id="CHEBI:65315"/>
    </reaction>
</comment>
<comment type="catalytic activity">
    <reaction evidence="1">
        <text>a uridine in mRNA = a pseudouridine in mRNA</text>
        <dbReference type="Rhea" id="RHEA:56644"/>
        <dbReference type="Rhea" id="RHEA-COMP:14658"/>
        <dbReference type="Rhea" id="RHEA-COMP:14659"/>
        <dbReference type="ChEBI" id="CHEBI:65314"/>
        <dbReference type="ChEBI" id="CHEBI:65315"/>
    </reaction>
</comment>
<evidence type="ECO:0000256" key="1">
    <source>
        <dbReference type="ARBA" id="ARBA00001166"/>
    </source>
</evidence>
<dbReference type="NCBIfam" id="TIGR00071">
    <property type="entry name" value="hisT_truA"/>
    <property type="match status" value="1"/>
</dbReference>
<comment type="similarity">
    <text evidence="3">Belongs to the tRNA pseudouridine synthase TruA family.</text>
</comment>
<evidence type="ECO:0000256" key="11">
    <source>
        <dbReference type="SAM" id="MobiDB-lite"/>
    </source>
</evidence>
<evidence type="ECO:0000256" key="9">
    <source>
        <dbReference type="PIRSR" id="PIRSR641708-1"/>
    </source>
</evidence>
<evidence type="ECO:0000256" key="4">
    <source>
        <dbReference type="ARBA" id="ARBA00022664"/>
    </source>
</evidence>
<dbReference type="GO" id="GO:1990481">
    <property type="term" value="P:mRNA pseudouridine synthesis"/>
    <property type="evidence" value="ECO:0007669"/>
    <property type="project" value="TreeGrafter"/>
</dbReference>
<feature type="compositionally biased region" description="Basic and acidic residues" evidence="11">
    <location>
        <begin position="475"/>
        <end position="488"/>
    </location>
</feature>
<evidence type="ECO:0000313" key="13">
    <source>
        <dbReference type="EMBL" id="KAK9865119.1"/>
    </source>
</evidence>
<dbReference type="InterPro" id="IPR020094">
    <property type="entry name" value="TruA/RsuA/RluB/E/F_N"/>
</dbReference>
<evidence type="ECO:0000256" key="8">
    <source>
        <dbReference type="ARBA" id="ARBA00036943"/>
    </source>
</evidence>
<dbReference type="SUPFAM" id="SSF55120">
    <property type="entry name" value="Pseudouridine synthase"/>
    <property type="match status" value="1"/>
</dbReference>
<dbReference type="GO" id="GO:0003723">
    <property type="term" value="F:RNA binding"/>
    <property type="evidence" value="ECO:0007669"/>
    <property type="project" value="InterPro"/>
</dbReference>
<dbReference type="GO" id="GO:0006397">
    <property type="term" value="P:mRNA processing"/>
    <property type="evidence" value="ECO:0007669"/>
    <property type="project" value="UniProtKB-KW"/>
</dbReference>
<dbReference type="GO" id="GO:0009982">
    <property type="term" value="F:pseudouridine synthase activity"/>
    <property type="evidence" value="ECO:0007669"/>
    <property type="project" value="InterPro"/>
</dbReference>
<evidence type="ECO:0000256" key="5">
    <source>
        <dbReference type="ARBA" id="ARBA00022694"/>
    </source>
</evidence>
<comment type="caution">
    <text evidence="13">The sequence shown here is derived from an EMBL/GenBank/DDBJ whole genome shotgun (WGS) entry which is preliminary data.</text>
</comment>
<dbReference type="Pfam" id="PF01416">
    <property type="entry name" value="PseudoU_synth_1"/>
    <property type="match status" value="1"/>
</dbReference>
<evidence type="ECO:0000256" key="6">
    <source>
        <dbReference type="ARBA" id="ARBA00023235"/>
    </source>
</evidence>
<dbReference type="InterPro" id="IPR029000">
    <property type="entry name" value="Cyclophilin-like_dom_sf"/>
</dbReference>
<dbReference type="InterPro" id="IPR002130">
    <property type="entry name" value="Cyclophilin-type_PPIase_dom"/>
</dbReference>
<accession>A0AAW1T8J7</accession>
<dbReference type="GO" id="GO:0003755">
    <property type="term" value="F:peptidyl-prolyl cis-trans isomerase activity"/>
    <property type="evidence" value="ECO:0007669"/>
    <property type="project" value="InterPro"/>
</dbReference>
<dbReference type="FunFam" id="3.30.70.660:FF:000002">
    <property type="entry name" value="tRNA pseudouridine synthase"/>
    <property type="match status" value="1"/>
</dbReference>
<dbReference type="Gene3D" id="3.30.70.660">
    <property type="entry name" value="Pseudouridine synthase I, catalytic domain, C-terminal subdomain"/>
    <property type="match status" value="1"/>
</dbReference>
<evidence type="ECO:0000256" key="2">
    <source>
        <dbReference type="ARBA" id="ARBA00004123"/>
    </source>
</evidence>
<reference evidence="13 14" key="1">
    <citation type="journal article" date="2024" name="Nat. Commun.">
        <title>Phylogenomics reveals the evolutionary origins of lichenization in chlorophyte algae.</title>
        <authorList>
            <person name="Puginier C."/>
            <person name="Libourel C."/>
            <person name="Otte J."/>
            <person name="Skaloud P."/>
            <person name="Haon M."/>
            <person name="Grisel S."/>
            <person name="Petersen M."/>
            <person name="Berrin J.G."/>
            <person name="Delaux P.M."/>
            <person name="Dal Grande F."/>
            <person name="Keller J."/>
        </authorList>
    </citation>
    <scope>NUCLEOTIDE SEQUENCE [LARGE SCALE GENOMIC DNA]</scope>
    <source>
        <strain evidence="13 14">SAG 2523</strain>
    </source>
</reference>
<dbReference type="Gene3D" id="2.40.100.10">
    <property type="entry name" value="Cyclophilin-like"/>
    <property type="match status" value="1"/>
</dbReference>
<evidence type="ECO:0000259" key="12">
    <source>
        <dbReference type="PROSITE" id="PS50072"/>
    </source>
</evidence>
<keyword evidence="7" id="KW-0539">Nucleus</keyword>
<keyword evidence="5" id="KW-0819">tRNA processing</keyword>
<protein>
    <recommendedName>
        <fullName evidence="12">PPIase cyclophilin-type domain-containing protein</fullName>
    </recommendedName>
</protein>
<dbReference type="EMBL" id="JALJOV010000280">
    <property type="protein sequence ID" value="KAK9865119.1"/>
    <property type="molecule type" value="Genomic_DNA"/>
</dbReference>
<name>A0AAW1T8J7_9CHLO</name>
<dbReference type="PRINTS" id="PR00153">
    <property type="entry name" value="CSAPPISMRASE"/>
</dbReference>
<dbReference type="PROSITE" id="PS50072">
    <property type="entry name" value="CSA_PPIASE_2"/>
    <property type="match status" value="1"/>
</dbReference>
<dbReference type="Proteomes" id="UP001485043">
    <property type="component" value="Unassembled WGS sequence"/>
</dbReference>
<dbReference type="Pfam" id="PF00160">
    <property type="entry name" value="Pro_isomerase"/>
    <property type="match status" value="1"/>
</dbReference>
<feature type="region of interest" description="Disordered" evidence="11">
    <location>
        <begin position="445"/>
        <end position="518"/>
    </location>
</feature>
<feature type="domain" description="PPIase cyclophilin-type" evidence="12">
    <location>
        <begin position="518"/>
        <end position="681"/>
    </location>
</feature>
<evidence type="ECO:0000256" key="3">
    <source>
        <dbReference type="ARBA" id="ARBA00009375"/>
    </source>
</evidence>
<dbReference type="InterPro" id="IPR020103">
    <property type="entry name" value="PsdUridine_synth_cat_dom_sf"/>
</dbReference>
<gene>
    <name evidence="13" type="ORF">WJX84_001931</name>
</gene>
<dbReference type="PANTHER" id="PTHR11142">
    <property type="entry name" value="PSEUDOURIDYLATE SYNTHASE"/>
    <property type="match status" value="1"/>
</dbReference>
<dbReference type="SUPFAM" id="SSF50891">
    <property type="entry name" value="Cyclophilin-like"/>
    <property type="match status" value="1"/>
</dbReference>
<dbReference type="InterPro" id="IPR020095">
    <property type="entry name" value="PsdUridine_synth_TruA_C"/>
</dbReference>
<sequence length="742" mass="80433">MAAEETAFKLPGAQRPGGRKRRVAVFIAYVGEGYQGMQINPGVKTIEDDLERAIHAAGGISDDNAHNFSKIHWARAARTDKGVSAVGNVVSLAMMVEIPDLVARINAHLPPQIRVLGFTRVTGTFDARQLCDKRRYEYILPASAFDPQAHKPRADLPLPGPPSAAAQACGAMPTDAKAAVAETGIKEAAISGAEAADEAGAPAAEVAADVQPADGSGASSGFVFDEAAQERLSNILADYQGTHNFHNFTVRMSPTDPSAKRYILNFSCAGVQMIEGKQWVRMVVLGQSFMMHQIRKMIGLAVAVARGAAPREAIGMALSPHRVFPVPMAPELGLFLDQTFFDAYNNRWGDDRDGKLTLDDYKQEVLDFKAQHMYPHISRKDAEAGINSSWVRTLNERCFHFSCWADPDALAAQLSAPRQLQASSSTMHSTDSWQRDPHFCPEQHAADLMKDGPSSGQGGWSDRGRGARSSARGGRASDRGGRQSDRGGRGRGSPRGGQSSWAGQKRDRNTQASEMKLTKERIIFQTTHGDIEMALYPEAAPKTVKHIMQLARLGAYNTNHFFRVDKGFVAQVADCSGGREAPLDPRQAEEEAIRVPLEVSPTLKHTRRGILSMARHSDPNSGGSSFSIILNPTPHLDMEYTIFGEVTNGLEALASMETVSTRSEGIFVMPETRINILSSYVHIPPSAGATSLMSEGDGRGAGAAAGRACSQQLEELQQRFDAQAMQMQEMRSRRLPGSAVSR</sequence>